<dbReference type="KEGG" id="vg:26793908"/>
<name>A0A0A7NNR8_9CAUD</name>
<organism evidence="1 2">
    <name type="scientific">Lactobacillus phage LfeInf</name>
    <dbReference type="NCBI Taxonomy" id="1567484"/>
    <lineage>
        <taxon>Viruses</taxon>
        <taxon>Duplodnaviria</taxon>
        <taxon>Heunggongvirae</taxon>
        <taxon>Uroviricota</taxon>
        <taxon>Caudoviricetes</taxon>
        <taxon>Herelleviridae</taxon>
        <taxon>Hopescreekvirus</taxon>
        <taxon>Hopescreekvirus LfeInf</taxon>
    </lineage>
</organism>
<keyword evidence="2" id="KW-1185">Reference proteome</keyword>
<sequence length="160" mass="18228">MTYKQEKQEYDSRVKTLQRVTILDKGPGKGTPVKMAAVYLLEYSNDLNNYISKECLALGPFDTNLDSLYTIKGQNDDYNIYLLDKELDPQQKIIIIQRGCTVKILRDYGVVLSFNYNCTPLAARSLAATLATLTLNKDTTIDKLLVHLLHPKKYGRETDF</sequence>
<proteinExistence type="predicted"/>
<gene>
    <name evidence="1" type="ORF">LfeInf_120</name>
</gene>
<dbReference type="EMBL" id="KP054477">
    <property type="protein sequence ID" value="AIZ94746.1"/>
    <property type="molecule type" value="Genomic_DNA"/>
</dbReference>
<reference evidence="1 2" key="2">
    <citation type="journal article" date="2015" name="Biotechnol. Biofuels">
        <title>Bacteriophage application restores ethanol fermentation characteristics disrupted by Lactobacillus fermentum.</title>
        <authorList>
            <person name="Liu M."/>
            <person name="Bischoff K.M."/>
            <person name="Gill J.J."/>
            <person name="Mire-Criscione M.D."/>
            <person name="Berry J.D."/>
            <person name="Young R."/>
            <person name="Summer E.J."/>
        </authorList>
    </citation>
    <scope>NUCLEOTIDE SEQUENCE [LARGE SCALE GENOMIC DNA]</scope>
</reference>
<protein>
    <submittedName>
        <fullName evidence="1">Uncharacterized protein</fullName>
    </submittedName>
</protein>
<dbReference type="Proteomes" id="UP000030922">
    <property type="component" value="Segment"/>
</dbReference>
<evidence type="ECO:0000313" key="1">
    <source>
        <dbReference type="EMBL" id="AIZ94746.1"/>
    </source>
</evidence>
<dbReference type="RefSeq" id="YP_009222358.1">
    <property type="nucleotide sequence ID" value="NC_029058.1"/>
</dbReference>
<evidence type="ECO:0000313" key="2">
    <source>
        <dbReference type="Proteomes" id="UP000030922"/>
    </source>
</evidence>
<accession>A0A0A7NNR8</accession>
<reference evidence="2" key="1">
    <citation type="submission" date="2014-10" db="EMBL/GenBank/DDBJ databases">
        <title>Characterization of Lactobacillus fermentum phage vB_S_LfeInf.</title>
        <authorList>
            <person name="Liu M."/>
            <person name="Gill J.J."/>
            <person name="Berry J."/>
            <person name="Young R.III."/>
            <person name="Summer E.J."/>
        </authorList>
    </citation>
    <scope>NUCLEOTIDE SEQUENCE [LARGE SCALE GENOMIC DNA]</scope>
</reference>
<dbReference type="GeneID" id="26793908"/>